<dbReference type="EMBL" id="BARU01037917">
    <property type="protein sequence ID" value="GAH78885.1"/>
    <property type="molecule type" value="Genomic_DNA"/>
</dbReference>
<sequence>MEFDRDYDEEASIVSVAGGDVHIGADQLVEGDVVAIGSDLTVEGEVVGDVVCVGGKLKILPTAIIHGEVVNVGGLAEISEEAVISGKTVNIYSKLPIKEIICVVTNPFTARLFGIGGSLITFAFILLFALLVIAVAPKHLDTATEAFSKDFLKVALAGVITLVLAPFVCLLLI</sequence>
<proteinExistence type="predicted"/>
<keyword evidence="1" id="KW-1133">Transmembrane helix</keyword>
<comment type="caution">
    <text evidence="2">The sequence shown here is derived from an EMBL/GenBank/DDBJ whole genome shotgun (WGS) entry which is preliminary data.</text>
</comment>
<gene>
    <name evidence="2" type="ORF">S03H2_59000</name>
</gene>
<accession>X1JBJ8</accession>
<evidence type="ECO:0000313" key="2">
    <source>
        <dbReference type="EMBL" id="GAH78885.1"/>
    </source>
</evidence>
<evidence type="ECO:0000256" key="1">
    <source>
        <dbReference type="SAM" id="Phobius"/>
    </source>
</evidence>
<feature type="transmembrane region" description="Helical" evidence="1">
    <location>
        <begin position="154"/>
        <end position="172"/>
    </location>
</feature>
<reference evidence="2" key="1">
    <citation type="journal article" date="2014" name="Front. Microbiol.">
        <title>High frequency of phylogenetically diverse reductive dehalogenase-homologous genes in deep subseafloor sedimentary metagenomes.</title>
        <authorList>
            <person name="Kawai M."/>
            <person name="Futagami T."/>
            <person name="Toyoda A."/>
            <person name="Takaki Y."/>
            <person name="Nishi S."/>
            <person name="Hori S."/>
            <person name="Arai W."/>
            <person name="Tsubouchi T."/>
            <person name="Morono Y."/>
            <person name="Uchiyama I."/>
            <person name="Ito T."/>
            <person name="Fujiyama A."/>
            <person name="Inagaki F."/>
            <person name="Takami H."/>
        </authorList>
    </citation>
    <scope>NUCLEOTIDE SEQUENCE</scope>
    <source>
        <strain evidence="2">Expedition CK06-06</strain>
    </source>
</reference>
<feature type="transmembrane region" description="Helical" evidence="1">
    <location>
        <begin position="112"/>
        <end position="134"/>
    </location>
</feature>
<evidence type="ECO:0008006" key="3">
    <source>
        <dbReference type="Google" id="ProtNLM"/>
    </source>
</evidence>
<dbReference type="AlphaFoldDB" id="X1JBJ8"/>
<protein>
    <recommendedName>
        <fullName evidence="3">Polymer-forming cytoskeletal protein</fullName>
    </recommendedName>
</protein>
<keyword evidence="1" id="KW-0812">Transmembrane</keyword>
<feature type="non-terminal residue" evidence="2">
    <location>
        <position position="173"/>
    </location>
</feature>
<name>X1JBJ8_9ZZZZ</name>
<keyword evidence="1" id="KW-0472">Membrane</keyword>
<organism evidence="2">
    <name type="scientific">marine sediment metagenome</name>
    <dbReference type="NCBI Taxonomy" id="412755"/>
    <lineage>
        <taxon>unclassified sequences</taxon>
        <taxon>metagenomes</taxon>
        <taxon>ecological metagenomes</taxon>
    </lineage>
</organism>